<dbReference type="InterPro" id="IPR027417">
    <property type="entry name" value="P-loop_NTPase"/>
</dbReference>
<evidence type="ECO:0000256" key="5">
    <source>
        <dbReference type="ARBA" id="ARBA00022932"/>
    </source>
</evidence>
<gene>
    <name evidence="9" type="ORF">A2W14_07530</name>
</gene>
<dbReference type="InterPro" id="IPR048466">
    <property type="entry name" value="DNA_pol3_delta-like_C"/>
</dbReference>
<dbReference type="SUPFAM" id="SSF48019">
    <property type="entry name" value="post-AAA+ oligomerization domain-like"/>
    <property type="match status" value="1"/>
</dbReference>
<sequence length="213" mass="25087">MKLRQILETSKEEKIYLDGRKISFNELLLACESNSIVAVGKIIILENFFQAKESKDKIKILDYLINPKLPISLIFWENKEIDKKKIGLLPAKTEIHKFDFEGYIFKFLDGLGSQPSSQILNHFHSLLKSSEPELIFGLIIRQFRYMIASNAEQKNILGIPDWQFFKFKRQAKNFDYHKLIFLYRQLLQLDYKIKTGQSPQRLDQLLDIFLVNL</sequence>
<evidence type="ECO:0000313" key="9">
    <source>
        <dbReference type="EMBL" id="OGG03399.1"/>
    </source>
</evidence>
<dbReference type="GO" id="GO:0003887">
    <property type="term" value="F:DNA-directed DNA polymerase activity"/>
    <property type="evidence" value="ECO:0007669"/>
    <property type="project" value="UniProtKB-KW"/>
</dbReference>
<dbReference type="InterPro" id="IPR005790">
    <property type="entry name" value="DNA_polIII_delta"/>
</dbReference>
<comment type="caution">
    <text evidence="9">The sequence shown here is derived from an EMBL/GenBank/DDBJ whole genome shotgun (WGS) entry which is preliminary data.</text>
</comment>
<evidence type="ECO:0000259" key="8">
    <source>
        <dbReference type="Pfam" id="PF21694"/>
    </source>
</evidence>
<evidence type="ECO:0000256" key="2">
    <source>
        <dbReference type="ARBA" id="ARBA00022679"/>
    </source>
</evidence>
<dbReference type="Proteomes" id="UP000176665">
    <property type="component" value="Unassembled WGS sequence"/>
</dbReference>
<keyword evidence="4" id="KW-0235">DNA replication</keyword>
<dbReference type="InterPro" id="IPR008921">
    <property type="entry name" value="DNA_pol3_clamp-load_cplx_C"/>
</dbReference>
<protein>
    <recommendedName>
        <fullName evidence="1">DNA-directed DNA polymerase</fullName>
        <ecNumber evidence="1">2.7.7.7</ecNumber>
    </recommendedName>
</protein>
<dbReference type="EMBL" id="MFJA01000027">
    <property type="protein sequence ID" value="OGG03399.1"/>
    <property type="molecule type" value="Genomic_DNA"/>
</dbReference>
<dbReference type="GO" id="GO:0006261">
    <property type="term" value="P:DNA-templated DNA replication"/>
    <property type="evidence" value="ECO:0007669"/>
    <property type="project" value="TreeGrafter"/>
</dbReference>
<evidence type="ECO:0000313" key="10">
    <source>
        <dbReference type="Proteomes" id="UP000176665"/>
    </source>
</evidence>
<feature type="domain" description="DNA polymerase III delta subunit-like C-terminal" evidence="8">
    <location>
        <begin position="103"/>
        <end position="211"/>
    </location>
</feature>
<name>A0A1F5YTA3_9BACT</name>
<comment type="similarity">
    <text evidence="6">Belongs to the DNA polymerase HolA subunit family.</text>
</comment>
<evidence type="ECO:0000256" key="1">
    <source>
        <dbReference type="ARBA" id="ARBA00012417"/>
    </source>
</evidence>
<reference evidence="9 10" key="1">
    <citation type="journal article" date="2016" name="Nat. Commun.">
        <title>Thousands of microbial genomes shed light on interconnected biogeochemical processes in an aquifer system.</title>
        <authorList>
            <person name="Anantharaman K."/>
            <person name="Brown C.T."/>
            <person name="Hug L.A."/>
            <person name="Sharon I."/>
            <person name="Castelle C.J."/>
            <person name="Probst A.J."/>
            <person name="Thomas B.C."/>
            <person name="Singh A."/>
            <person name="Wilkins M.J."/>
            <person name="Karaoz U."/>
            <person name="Brodie E.L."/>
            <person name="Williams K.H."/>
            <person name="Hubbard S.S."/>
            <person name="Banfield J.F."/>
        </authorList>
    </citation>
    <scope>NUCLEOTIDE SEQUENCE [LARGE SCALE GENOMIC DNA]</scope>
</reference>
<accession>A0A1F5YTA3</accession>
<dbReference type="GO" id="GO:0003677">
    <property type="term" value="F:DNA binding"/>
    <property type="evidence" value="ECO:0007669"/>
    <property type="project" value="InterPro"/>
</dbReference>
<proteinExistence type="inferred from homology"/>
<dbReference type="GO" id="GO:0009360">
    <property type="term" value="C:DNA polymerase III complex"/>
    <property type="evidence" value="ECO:0007669"/>
    <property type="project" value="TreeGrafter"/>
</dbReference>
<keyword evidence="3" id="KW-0548">Nucleotidyltransferase</keyword>
<dbReference type="Pfam" id="PF21694">
    <property type="entry name" value="DNA_pol3_delta_C"/>
    <property type="match status" value="1"/>
</dbReference>
<evidence type="ECO:0000256" key="3">
    <source>
        <dbReference type="ARBA" id="ARBA00022695"/>
    </source>
</evidence>
<evidence type="ECO:0000256" key="6">
    <source>
        <dbReference type="ARBA" id="ARBA00034754"/>
    </source>
</evidence>
<dbReference type="PANTHER" id="PTHR34388:SF1">
    <property type="entry name" value="DNA POLYMERASE III SUBUNIT DELTA"/>
    <property type="match status" value="1"/>
</dbReference>
<dbReference type="Gene3D" id="1.20.272.10">
    <property type="match status" value="1"/>
</dbReference>
<evidence type="ECO:0000256" key="7">
    <source>
        <dbReference type="ARBA" id="ARBA00049244"/>
    </source>
</evidence>
<evidence type="ECO:0000256" key="4">
    <source>
        <dbReference type="ARBA" id="ARBA00022705"/>
    </source>
</evidence>
<dbReference type="STRING" id="1798371.A2W14_07530"/>
<dbReference type="PANTHER" id="PTHR34388">
    <property type="entry name" value="DNA POLYMERASE III SUBUNIT DELTA"/>
    <property type="match status" value="1"/>
</dbReference>
<dbReference type="EC" id="2.7.7.7" evidence="1"/>
<dbReference type="AlphaFoldDB" id="A0A1F5YTA3"/>
<organism evidence="9 10">
    <name type="scientific">Candidatus Gottesmanbacteria bacterium RBG_16_37_8</name>
    <dbReference type="NCBI Taxonomy" id="1798371"/>
    <lineage>
        <taxon>Bacteria</taxon>
        <taxon>Candidatus Gottesmaniibacteriota</taxon>
    </lineage>
</organism>
<keyword evidence="5" id="KW-0239">DNA-directed DNA polymerase</keyword>
<dbReference type="Gene3D" id="3.40.50.300">
    <property type="entry name" value="P-loop containing nucleotide triphosphate hydrolases"/>
    <property type="match status" value="1"/>
</dbReference>
<comment type="catalytic activity">
    <reaction evidence="7">
        <text>DNA(n) + a 2'-deoxyribonucleoside 5'-triphosphate = DNA(n+1) + diphosphate</text>
        <dbReference type="Rhea" id="RHEA:22508"/>
        <dbReference type="Rhea" id="RHEA-COMP:17339"/>
        <dbReference type="Rhea" id="RHEA-COMP:17340"/>
        <dbReference type="ChEBI" id="CHEBI:33019"/>
        <dbReference type="ChEBI" id="CHEBI:61560"/>
        <dbReference type="ChEBI" id="CHEBI:173112"/>
        <dbReference type="EC" id="2.7.7.7"/>
    </reaction>
</comment>
<keyword evidence="2" id="KW-0808">Transferase</keyword>